<dbReference type="Pfam" id="PF00501">
    <property type="entry name" value="AMP-binding"/>
    <property type="match status" value="1"/>
</dbReference>
<proteinExistence type="inferred from homology"/>
<evidence type="ECO:0000256" key="1">
    <source>
        <dbReference type="ARBA" id="ARBA00006432"/>
    </source>
</evidence>
<accession>A0A974W059</accession>
<organism evidence="6 7">
    <name type="scientific">Rhodococcus pseudokoreensis</name>
    <dbReference type="NCBI Taxonomy" id="2811421"/>
    <lineage>
        <taxon>Bacteria</taxon>
        <taxon>Bacillati</taxon>
        <taxon>Actinomycetota</taxon>
        <taxon>Actinomycetes</taxon>
        <taxon>Mycobacteriales</taxon>
        <taxon>Nocardiaceae</taxon>
        <taxon>Rhodococcus</taxon>
    </lineage>
</organism>
<dbReference type="Gene3D" id="3.30.300.30">
    <property type="match status" value="1"/>
</dbReference>
<dbReference type="InterPro" id="IPR020845">
    <property type="entry name" value="AMP-binding_CS"/>
</dbReference>
<sequence length="664" mass="70984">MSISRSATGRHDTEAKAPIAAADFVPPYWATVDLSSRARIKEFEQTPLSERGLPTSVYEFIRNGALIDPDAIALTYIPDAYDLTTAVHLTHRHVLQRITQTTNLFNDLGVRAEDSVSILTANTPEPQFALWGAQTAGIANPLNWMLEPELIGELITAAGSTILVSYGGDVATDVWPKIASILDHAPTIKTVIRAGGSRSGVVPPGVRFIEMMDVLDQYDGDVLAESRVIEWDTVGAFIGTGGTTGAPKLARVTHGGQIYACWSSAMAHQAPIGVVRICASPLFHVHGIAVTQLTGLALGGTAVFPTSAGWRGPGVIDNFWSIAQEFSISSVPLLPTIANRLVQRPDLIPAFHPVDRVSSGSAPLSMEVADRFRRLTGVSIAEGYGLTETSGAVVTSPRGMEPTPGVIGLPVPYTAAKVVRETAEGEYLECEAGEAGILLVSSPAVFAGYLNPLQNVGVLLPDGWLNTGDLASMDEGGALRITGRAKDLIIRGGHNIDPAPVEEALFAYPFVAEASVVGMPDPDAGEVPVAYVVVTDSTEFDLDDLTAHMQERVRERAALPKEFFIVDDLPKSAVGKILKNRLRVDTVERSFTRMLDGAGLQDRYELRVHDGGAAGIDVAILLVDVDPATLDRARTALSSTTIRHQIRSSTSDETPSRPFPQRVI</sequence>
<dbReference type="InterPro" id="IPR000873">
    <property type="entry name" value="AMP-dep_synth/lig_dom"/>
</dbReference>
<feature type="domain" description="AMP-dependent synthetase/ligase" evidence="4">
    <location>
        <begin position="69"/>
        <end position="450"/>
    </location>
</feature>
<dbReference type="Gene3D" id="3.40.50.12780">
    <property type="entry name" value="N-terminal domain of ligase-like"/>
    <property type="match status" value="1"/>
</dbReference>
<dbReference type="EMBL" id="CP070618">
    <property type="protein sequence ID" value="QSE88023.1"/>
    <property type="molecule type" value="Genomic_DNA"/>
</dbReference>
<dbReference type="PROSITE" id="PS00455">
    <property type="entry name" value="AMP_BINDING"/>
    <property type="match status" value="1"/>
</dbReference>
<dbReference type="InterPro" id="IPR025110">
    <property type="entry name" value="AMP-bd_C"/>
</dbReference>
<dbReference type="Pfam" id="PF13193">
    <property type="entry name" value="AMP-binding_C"/>
    <property type="match status" value="1"/>
</dbReference>
<evidence type="ECO:0000256" key="2">
    <source>
        <dbReference type="ARBA" id="ARBA00022598"/>
    </source>
</evidence>
<dbReference type="RefSeq" id="WP_206004784.1">
    <property type="nucleotide sequence ID" value="NZ_CP070618.1"/>
</dbReference>
<reference evidence="6 7" key="2">
    <citation type="journal article" date="2022" name="Arch. Microbiol.">
        <title>Rhodococcus pseudokoreensis sp. nov. isolated from the rhizosphere of young M26 apple rootstocks.</title>
        <authorList>
            <person name="Kampfer P."/>
            <person name="Glaeser S.P."/>
            <person name="Blom J."/>
            <person name="Wolf J."/>
            <person name="Benning S."/>
            <person name="Schloter M."/>
            <person name="Neumann-Schaal M."/>
        </authorList>
    </citation>
    <scope>NUCLEOTIDE SEQUENCE [LARGE SCALE GENOMIC DNA]</scope>
    <source>
        <strain evidence="6 7">R79</strain>
    </source>
</reference>
<geneLocation type="plasmid" evidence="6 7">
    <name>unnamed1</name>
</geneLocation>
<dbReference type="PANTHER" id="PTHR43201:SF5">
    <property type="entry name" value="MEDIUM-CHAIN ACYL-COA LIGASE ACSF2, MITOCHONDRIAL"/>
    <property type="match status" value="1"/>
</dbReference>
<dbReference type="PANTHER" id="PTHR43201">
    <property type="entry name" value="ACYL-COA SYNTHETASE"/>
    <property type="match status" value="1"/>
</dbReference>
<dbReference type="InterPro" id="IPR042099">
    <property type="entry name" value="ANL_N_sf"/>
</dbReference>
<evidence type="ECO:0000259" key="5">
    <source>
        <dbReference type="Pfam" id="PF13193"/>
    </source>
</evidence>
<comment type="similarity">
    <text evidence="1">Belongs to the ATP-dependent AMP-binding enzyme family.</text>
</comment>
<name>A0A974W059_9NOCA</name>
<protein>
    <submittedName>
        <fullName evidence="6">AMP-binding protein</fullName>
    </submittedName>
</protein>
<feature type="domain" description="AMP-binding enzyme C-terminal" evidence="5">
    <location>
        <begin position="501"/>
        <end position="576"/>
    </location>
</feature>
<keyword evidence="2" id="KW-0436">Ligase</keyword>
<dbReference type="SUPFAM" id="SSF56801">
    <property type="entry name" value="Acetyl-CoA synthetase-like"/>
    <property type="match status" value="1"/>
</dbReference>
<evidence type="ECO:0000313" key="6">
    <source>
        <dbReference type="EMBL" id="QSE88023.1"/>
    </source>
</evidence>
<keyword evidence="7" id="KW-1185">Reference proteome</keyword>
<dbReference type="InterPro" id="IPR045851">
    <property type="entry name" value="AMP-bd_C_sf"/>
</dbReference>
<feature type="region of interest" description="Disordered" evidence="3">
    <location>
        <begin position="644"/>
        <end position="664"/>
    </location>
</feature>
<reference evidence="6 7" key="1">
    <citation type="journal article" date="2021" name="Microbiol. Resour. Announc.">
        <title>Complete Genome Sequences of Two Rhodococcus sp. Strains with Large and Linear Chromosomes, Isolated from Apple Rhizosphere.</title>
        <authorList>
            <person name="Benning S."/>
            <person name="Brugnone N."/>
            <person name="Siani R."/>
            <person name="Kublik S."/>
            <person name="Schloter M."/>
            <person name="Rad V."/>
        </authorList>
    </citation>
    <scope>NUCLEOTIDE SEQUENCE [LARGE SCALE GENOMIC DNA]</scope>
    <source>
        <strain evidence="6 7">R79</strain>
    </source>
</reference>
<evidence type="ECO:0000256" key="3">
    <source>
        <dbReference type="SAM" id="MobiDB-lite"/>
    </source>
</evidence>
<keyword evidence="6" id="KW-0614">Plasmid</keyword>
<evidence type="ECO:0000313" key="7">
    <source>
        <dbReference type="Proteomes" id="UP000662986"/>
    </source>
</evidence>
<feature type="compositionally biased region" description="Polar residues" evidence="3">
    <location>
        <begin position="644"/>
        <end position="653"/>
    </location>
</feature>
<dbReference type="Proteomes" id="UP000662986">
    <property type="component" value="Plasmid unnamed1"/>
</dbReference>
<gene>
    <name evidence="6" type="ORF">JWS13_05015</name>
</gene>
<evidence type="ECO:0000259" key="4">
    <source>
        <dbReference type="Pfam" id="PF00501"/>
    </source>
</evidence>